<evidence type="ECO:0000313" key="1">
    <source>
        <dbReference type="EMBL" id="MBX35732.1"/>
    </source>
</evidence>
<protein>
    <submittedName>
        <fullName evidence="1">Uncharacterized protein MANES_13G150300</fullName>
    </submittedName>
</protein>
<organism evidence="1">
    <name type="scientific">Rhizophora mucronata</name>
    <name type="common">Asiatic mangrove</name>
    <dbReference type="NCBI Taxonomy" id="61149"/>
    <lineage>
        <taxon>Eukaryota</taxon>
        <taxon>Viridiplantae</taxon>
        <taxon>Streptophyta</taxon>
        <taxon>Embryophyta</taxon>
        <taxon>Tracheophyta</taxon>
        <taxon>Spermatophyta</taxon>
        <taxon>Magnoliopsida</taxon>
        <taxon>eudicotyledons</taxon>
        <taxon>Gunneridae</taxon>
        <taxon>Pentapetalae</taxon>
        <taxon>rosids</taxon>
        <taxon>fabids</taxon>
        <taxon>Malpighiales</taxon>
        <taxon>Rhizophoraceae</taxon>
        <taxon>Rhizophora</taxon>
    </lineage>
</organism>
<accession>A0A2P2MZR9</accession>
<reference evidence="1" key="1">
    <citation type="submission" date="2018-02" db="EMBL/GenBank/DDBJ databases">
        <title>Rhizophora mucronata_Transcriptome.</title>
        <authorList>
            <person name="Meera S.P."/>
            <person name="Sreeshan A."/>
            <person name="Augustine A."/>
        </authorList>
    </citation>
    <scope>NUCLEOTIDE SEQUENCE</scope>
    <source>
        <tissue evidence="1">Leaf</tissue>
    </source>
</reference>
<name>A0A2P2MZR9_RHIMU</name>
<dbReference type="EMBL" id="GGEC01055248">
    <property type="protein sequence ID" value="MBX35732.1"/>
    <property type="molecule type" value="Transcribed_RNA"/>
</dbReference>
<sequence>MLNHRFDPIYLRHGQKIIPSSVQQTCMTTTKKNPHKTNTIWLNSLLNHIIKCPKSFFPSSILSITSDH</sequence>
<dbReference type="AlphaFoldDB" id="A0A2P2MZR9"/>
<proteinExistence type="predicted"/>